<sequence length="200" mass="23208">MDMDQQRFQPLVIITAPSGSGKTTIVHHLLKRFPELDFSVSACTRPPRQHEVNGRDYYFLTPEAFQEKIRQGAFAEYEMVYEGKYYGTLISELERIWHNHQIPLVDIDVRGAMHLLEKYPQSLSLFIQPPSLDVLRERLIKRGSETSVSLEERLRKTAEELSYASRFHHIIYNDTLEHALSQAEAAVAPFIARMLNKEIH</sequence>
<dbReference type="CDD" id="cd00071">
    <property type="entry name" value="GMPK"/>
    <property type="match status" value="1"/>
</dbReference>
<dbReference type="InterPro" id="IPR027417">
    <property type="entry name" value="P-loop_NTPase"/>
</dbReference>
<keyword evidence="11" id="KW-1185">Reference proteome</keyword>
<evidence type="ECO:0000256" key="1">
    <source>
        <dbReference type="ARBA" id="ARBA00005790"/>
    </source>
</evidence>
<reference evidence="11" key="1">
    <citation type="submission" date="2016-10" db="EMBL/GenBank/DDBJ databases">
        <authorList>
            <person name="Varghese N."/>
            <person name="Submissions S."/>
        </authorList>
    </citation>
    <scope>NUCLEOTIDE SEQUENCE [LARGE SCALE GENOMIC DNA]</scope>
    <source>
        <strain evidence="11">DSM 14807</strain>
    </source>
</reference>
<dbReference type="Gene3D" id="3.40.50.300">
    <property type="entry name" value="P-loop containing nucleotide triphosphate hydrolases"/>
    <property type="match status" value="1"/>
</dbReference>
<dbReference type="GO" id="GO:0005829">
    <property type="term" value="C:cytosol"/>
    <property type="evidence" value="ECO:0007669"/>
    <property type="project" value="TreeGrafter"/>
</dbReference>
<feature type="domain" description="Guanylate kinase-like" evidence="9">
    <location>
        <begin position="9"/>
        <end position="188"/>
    </location>
</feature>
<dbReference type="PROSITE" id="PS50052">
    <property type="entry name" value="GUANYLATE_KINASE_2"/>
    <property type="match status" value="1"/>
</dbReference>
<evidence type="ECO:0000313" key="11">
    <source>
        <dbReference type="Proteomes" id="UP000199537"/>
    </source>
</evidence>
<evidence type="ECO:0000256" key="7">
    <source>
        <dbReference type="ARBA" id="ARBA00022840"/>
    </source>
</evidence>
<dbReference type="EMBL" id="FPCJ01000001">
    <property type="protein sequence ID" value="SFV31607.1"/>
    <property type="molecule type" value="Genomic_DNA"/>
</dbReference>
<evidence type="ECO:0000256" key="8">
    <source>
        <dbReference type="ARBA" id="ARBA00030128"/>
    </source>
</evidence>
<organism evidence="10 11">
    <name type="scientific">Thermoflavifilum thermophilum</name>
    <dbReference type="NCBI Taxonomy" id="1393122"/>
    <lineage>
        <taxon>Bacteria</taxon>
        <taxon>Pseudomonadati</taxon>
        <taxon>Bacteroidota</taxon>
        <taxon>Chitinophagia</taxon>
        <taxon>Chitinophagales</taxon>
        <taxon>Chitinophagaceae</taxon>
        <taxon>Thermoflavifilum</taxon>
    </lineage>
</organism>
<dbReference type="Pfam" id="PF00625">
    <property type="entry name" value="Guanylate_kin"/>
    <property type="match status" value="1"/>
</dbReference>
<dbReference type="Gene3D" id="3.30.63.10">
    <property type="entry name" value="Guanylate Kinase phosphate binding domain"/>
    <property type="match status" value="1"/>
</dbReference>
<dbReference type="InterPro" id="IPR017665">
    <property type="entry name" value="Guanylate_kinase"/>
</dbReference>
<keyword evidence="7" id="KW-0067">ATP-binding</keyword>
<dbReference type="GO" id="GO:0004385">
    <property type="term" value="F:GMP kinase activity"/>
    <property type="evidence" value="ECO:0007669"/>
    <property type="project" value="UniProtKB-EC"/>
</dbReference>
<dbReference type="GO" id="GO:0005524">
    <property type="term" value="F:ATP binding"/>
    <property type="evidence" value="ECO:0007669"/>
    <property type="project" value="UniProtKB-KW"/>
</dbReference>
<evidence type="ECO:0000256" key="6">
    <source>
        <dbReference type="ARBA" id="ARBA00022777"/>
    </source>
</evidence>
<keyword evidence="5" id="KW-0547">Nucleotide-binding</keyword>
<dbReference type="Proteomes" id="UP000199537">
    <property type="component" value="Unassembled WGS sequence"/>
</dbReference>
<keyword evidence="6 10" id="KW-0418">Kinase</keyword>
<proteinExistence type="inferred from homology"/>
<name>A0A1I7NAA8_9BACT</name>
<evidence type="ECO:0000256" key="3">
    <source>
        <dbReference type="ARBA" id="ARBA00016296"/>
    </source>
</evidence>
<dbReference type="STRING" id="1393122.SAMN05660895_1122"/>
<dbReference type="InterPro" id="IPR008144">
    <property type="entry name" value="Guanylate_kin-like_dom"/>
</dbReference>
<dbReference type="PANTHER" id="PTHR23117:SF13">
    <property type="entry name" value="GUANYLATE KINASE"/>
    <property type="match status" value="1"/>
</dbReference>
<dbReference type="EC" id="2.7.4.8" evidence="2"/>
<gene>
    <name evidence="10" type="ORF">SAMN05660895_1122</name>
</gene>
<evidence type="ECO:0000256" key="5">
    <source>
        <dbReference type="ARBA" id="ARBA00022741"/>
    </source>
</evidence>
<accession>A0A1I7NAA8</accession>
<evidence type="ECO:0000259" key="9">
    <source>
        <dbReference type="PROSITE" id="PS50052"/>
    </source>
</evidence>
<dbReference type="NCBIfam" id="TIGR03263">
    <property type="entry name" value="guanyl_kin"/>
    <property type="match status" value="1"/>
</dbReference>
<evidence type="ECO:0000256" key="4">
    <source>
        <dbReference type="ARBA" id="ARBA00022679"/>
    </source>
</evidence>
<comment type="similarity">
    <text evidence="1">Belongs to the guanylate kinase family.</text>
</comment>
<dbReference type="InterPro" id="IPR008145">
    <property type="entry name" value="GK/Ca_channel_bsu"/>
</dbReference>
<protein>
    <recommendedName>
        <fullName evidence="3">Guanylate kinase</fullName>
        <ecNumber evidence="2">2.7.4.8</ecNumber>
    </recommendedName>
    <alternativeName>
        <fullName evidence="8">GMP kinase</fullName>
    </alternativeName>
</protein>
<dbReference type="SUPFAM" id="SSF52540">
    <property type="entry name" value="P-loop containing nucleoside triphosphate hydrolases"/>
    <property type="match status" value="1"/>
</dbReference>
<keyword evidence="4" id="KW-0808">Transferase</keyword>
<dbReference type="SMART" id="SM00072">
    <property type="entry name" value="GuKc"/>
    <property type="match status" value="1"/>
</dbReference>
<dbReference type="AlphaFoldDB" id="A0A1I7NAA8"/>
<evidence type="ECO:0000256" key="2">
    <source>
        <dbReference type="ARBA" id="ARBA00012961"/>
    </source>
</evidence>
<dbReference type="FunFam" id="3.30.63.10:FF:000002">
    <property type="entry name" value="Guanylate kinase 1"/>
    <property type="match status" value="1"/>
</dbReference>
<dbReference type="PANTHER" id="PTHR23117">
    <property type="entry name" value="GUANYLATE KINASE-RELATED"/>
    <property type="match status" value="1"/>
</dbReference>
<evidence type="ECO:0000313" key="10">
    <source>
        <dbReference type="EMBL" id="SFV31607.1"/>
    </source>
</evidence>